<accession>A0A1Z3HID7</accession>
<evidence type="ECO:0000313" key="6">
    <source>
        <dbReference type="Proteomes" id="UP000191901"/>
    </source>
</evidence>
<keyword evidence="6" id="KW-1185">Reference proteome</keyword>
<dbReference type="InterPro" id="IPR011991">
    <property type="entry name" value="ArsR-like_HTH"/>
</dbReference>
<dbReference type="PANTHER" id="PTHR33164:SF56">
    <property type="entry name" value="HTH-TYPE TRANSCRIPTIONAL REGULATOR MHQR"/>
    <property type="match status" value="1"/>
</dbReference>
<keyword evidence="2" id="KW-0238">DNA-binding</keyword>
<dbReference type="Gene3D" id="1.10.10.10">
    <property type="entry name" value="Winged helix-like DNA-binding domain superfamily/Winged helix DNA-binding domain"/>
    <property type="match status" value="1"/>
</dbReference>
<proteinExistence type="predicted"/>
<dbReference type="InterPro" id="IPR039422">
    <property type="entry name" value="MarR/SlyA-like"/>
</dbReference>
<dbReference type="STRING" id="1641165.XM38_04460"/>
<dbReference type="PANTHER" id="PTHR33164">
    <property type="entry name" value="TRANSCRIPTIONAL REGULATOR, MARR FAMILY"/>
    <property type="match status" value="1"/>
</dbReference>
<dbReference type="EMBL" id="CP021983">
    <property type="protein sequence ID" value="ASC70050.1"/>
    <property type="molecule type" value="Genomic_DNA"/>
</dbReference>
<evidence type="ECO:0000259" key="4">
    <source>
        <dbReference type="PROSITE" id="PS50995"/>
    </source>
</evidence>
<keyword evidence="1" id="KW-0805">Transcription regulation</keyword>
<dbReference type="PROSITE" id="PS01117">
    <property type="entry name" value="HTH_MARR_1"/>
    <property type="match status" value="1"/>
</dbReference>
<evidence type="ECO:0000256" key="1">
    <source>
        <dbReference type="ARBA" id="ARBA00023015"/>
    </source>
</evidence>
<feature type="domain" description="HTH marR-type" evidence="4">
    <location>
        <begin position="1"/>
        <end position="131"/>
    </location>
</feature>
<dbReference type="Proteomes" id="UP000191901">
    <property type="component" value="Chromosome"/>
</dbReference>
<protein>
    <recommendedName>
        <fullName evidence="4">HTH marR-type domain-containing protein</fullName>
    </recommendedName>
</protein>
<evidence type="ECO:0000256" key="3">
    <source>
        <dbReference type="ARBA" id="ARBA00023163"/>
    </source>
</evidence>
<dbReference type="PROSITE" id="PS50995">
    <property type="entry name" value="HTH_MARR_2"/>
    <property type="match status" value="1"/>
</dbReference>
<organism evidence="5 6">
    <name type="scientific">Halomicronema hongdechloris C2206</name>
    <dbReference type="NCBI Taxonomy" id="1641165"/>
    <lineage>
        <taxon>Bacteria</taxon>
        <taxon>Bacillati</taxon>
        <taxon>Cyanobacteriota</taxon>
        <taxon>Cyanophyceae</taxon>
        <taxon>Nodosilineales</taxon>
        <taxon>Nodosilineaceae</taxon>
        <taxon>Halomicronema</taxon>
    </lineage>
</organism>
<sequence length="192" mass="20425">MVGLTKIGLAIKSQNWQAADALGLSPTQGHILALLQHPHGSGTMRLGDIAQALAITPATASDAVRVLVDKGLVQKKRAADDRRAIAIGLTSAGQQQAAVIADWSDFLLTAVNQLSAEEQAIFLQGLIKIIGNLQQQGKISVARMCITCQHFRPNAHTDARHPHHCTFIDAPIGGNQLQIDCPDYLATPSTST</sequence>
<gene>
    <name evidence="5" type="ORF">XM38_009800</name>
</gene>
<dbReference type="KEGG" id="hhg:XM38_009800"/>
<reference evidence="5 6" key="1">
    <citation type="journal article" date="2016" name="Biochim. Biophys. Acta">
        <title>Characterization of red-shifted phycobilisomes isolated from the chlorophyll f-containing cyanobacterium Halomicronema hongdechloris.</title>
        <authorList>
            <person name="Li Y."/>
            <person name="Lin Y."/>
            <person name="Garvey C.J."/>
            <person name="Birch D."/>
            <person name="Corkery R.W."/>
            <person name="Loughlin P.C."/>
            <person name="Scheer H."/>
            <person name="Willows R.D."/>
            <person name="Chen M."/>
        </authorList>
    </citation>
    <scope>NUCLEOTIDE SEQUENCE [LARGE SCALE GENOMIC DNA]</scope>
    <source>
        <strain evidence="5 6">C2206</strain>
    </source>
</reference>
<dbReference type="SUPFAM" id="SSF46785">
    <property type="entry name" value="Winged helix' DNA-binding domain"/>
    <property type="match status" value="1"/>
</dbReference>
<evidence type="ECO:0000313" key="5">
    <source>
        <dbReference type="EMBL" id="ASC70050.1"/>
    </source>
</evidence>
<dbReference type="Pfam" id="PF12802">
    <property type="entry name" value="MarR_2"/>
    <property type="match status" value="1"/>
</dbReference>
<dbReference type="GO" id="GO:0006950">
    <property type="term" value="P:response to stress"/>
    <property type="evidence" value="ECO:0007669"/>
    <property type="project" value="TreeGrafter"/>
</dbReference>
<name>A0A1Z3HID7_9CYAN</name>
<evidence type="ECO:0000256" key="2">
    <source>
        <dbReference type="ARBA" id="ARBA00023125"/>
    </source>
</evidence>
<dbReference type="CDD" id="cd00090">
    <property type="entry name" value="HTH_ARSR"/>
    <property type="match status" value="1"/>
</dbReference>
<dbReference type="InterPro" id="IPR023187">
    <property type="entry name" value="Tscrpt_reg_MarR-type_CS"/>
</dbReference>
<keyword evidence="3" id="KW-0804">Transcription</keyword>
<dbReference type="AlphaFoldDB" id="A0A1Z3HID7"/>
<dbReference type="InterPro" id="IPR000835">
    <property type="entry name" value="HTH_MarR-typ"/>
</dbReference>
<dbReference type="SMART" id="SM00347">
    <property type="entry name" value="HTH_MARR"/>
    <property type="match status" value="1"/>
</dbReference>
<dbReference type="GO" id="GO:0003700">
    <property type="term" value="F:DNA-binding transcription factor activity"/>
    <property type="evidence" value="ECO:0007669"/>
    <property type="project" value="InterPro"/>
</dbReference>
<dbReference type="InterPro" id="IPR036388">
    <property type="entry name" value="WH-like_DNA-bd_sf"/>
</dbReference>
<dbReference type="GO" id="GO:0003677">
    <property type="term" value="F:DNA binding"/>
    <property type="evidence" value="ECO:0007669"/>
    <property type="project" value="UniProtKB-KW"/>
</dbReference>
<dbReference type="OrthoDB" id="9783504at2"/>
<dbReference type="InterPro" id="IPR036390">
    <property type="entry name" value="WH_DNA-bd_sf"/>
</dbReference>